<gene>
    <name evidence="1" type="ordered locus">YPK_2250</name>
</gene>
<dbReference type="KEGG" id="ypy:YPK_2250"/>
<organism evidence="1">
    <name type="scientific">Yersinia pseudotuberculosis serotype O:3 (strain YPIII)</name>
    <dbReference type="NCBI Taxonomy" id="502800"/>
    <lineage>
        <taxon>Bacteria</taxon>
        <taxon>Pseudomonadati</taxon>
        <taxon>Pseudomonadota</taxon>
        <taxon>Gammaproteobacteria</taxon>
        <taxon>Enterobacterales</taxon>
        <taxon>Yersiniaceae</taxon>
        <taxon>Yersinia</taxon>
    </lineage>
</organism>
<accession>A0A0H3B2D4</accession>
<proteinExistence type="predicted"/>
<reference evidence="1" key="1">
    <citation type="submission" date="2008-02" db="EMBL/GenBank/DDBJ databases">
        <title>Complete sequence of Yersinia pseudotuberculosis YPIII.</title>
        <authorList>
            <consortium name="US DOE Joint Genome Institute"/>
            <person name="Challacombe J.F."/>
            <person name="Bruce D."/>
            <person name="Detter J.C."/>
            <person name="Green L."/>
            <person name="Land M."/>
            <person name="Munk C."/>
            <person name="Lindler L.E."/>
            <person name="Nikolich M.P."/>
            <person name="Brettin T."/>
        </authorList>
    </citation>
    <scope>NUCLEOTIDE SEQUENCE</scope>
    <source>
        <strain evidence="1">YPIII</strain>
    </source>
</reference>
<protein>
    <submittedName>
        <fullName evidence="1">Uncharacterized protein</fullName>
    </submittedName>
</protein>
<dbReference type="AlphaFoldDB" id="A0A0H3B2D4"/>
<name>A0A0H3B2D4_YERPY</name>
<sequence length="45" mass="5347">MLPLKLRCYFDNNGIALTRDGQFNHYSQFHLNNQSMLCSDNWQVL</sequence>
<evidence type="ECO:0000313" key="1">
    <source>
        <dbReference type="EMBL" id="ACA68531.1"/>
    </source>
</evidence>
<dbReference type="EMBL" id="CP000950">
    <property type="protein sequence ID" value="ACA68531.1"/>
    <property type="molecule type" value="Genomic_DNA"/>
</dbReference>